<feature type="domain" description="N-acetyltransferase" evidence="1">
    <location>
        <begin position="17"/>
        <end position="174"/>
    </location>
</feature>
<sequence length="383" mass="42785">MSLARHSETVELDDQTYLVRPFQSDDESGLRGVYESVSGRDPGHEWFETMYGSESLFEDAPIVVIEFEGDIIGMLPSVAYRVRVGEKSAIGLLGRDVMVHPEHRRRGVFTAATNVALGGYLDYGEATFIFGHMNEQSRQACEEMGWNIPSMQPQFIRPRNVRDFVRTRMGQNRSLRGALTATTLAGNTLVHDAVRRERGLCRPTDTLDVQRVDGVPADRLARLHETATPETIHPIFDVQTIRAHFSDPDFTGLRTYVAARGGSDVAALVVSERRWHRTRWHSIVHVAPLSGGKTRKRALAALLERALTDKKGSDSATSADAYRVAVPFPSDLLRSFGFLSDRTFPMSRLEPPRLSLGYRVINDGHGIRAALADDSHHLWHVAM</sequence>
<dbReference type="InterPro" id="IPR000182">
    <property type="entry name" value="GNAT_dom"/>
</dbReference>
<keyword evidence="2" id="KW-0808">Transferase</keyword>
<proteinExistence type="predicted"/>
<dbReference type="Pfam" id="PF13527">
    <property type="entry name" value="Acetyltransf_9"/>
    <property type="match status" value="1"/>
</dbReference>
<evidence type="ECO:0000313" key="3">
    <source>
        <dbReference type="Proteomes" id="UP000294028"/>
    </source>
</evidence>
<dbReference type="Proteomes" id="UP000294028">
    <property type="component" value="Unassembled WGS sequence"/>
</dbReference>
<reference evidence="2 3" key="1">
    <citation type="submission" date="2018-12" db="EMBL/GenBank/DDBJ databases">
        <title>Genome analysis provides insights into bioremediation potentialities of Halogeometricum borinquense strain N11.</title>
        <authorList>
            <person name="Najjari A."/>
            <person name="Youssef N."/>
            <person name="Fhoula I."/>
            <person name="Ben Dhia O."/>
            <person name="Mahjoubi M."/>
            <person name="Ouzari H.I."/>
            <person name="Cherif A."/>
        </authorList>
    </citation>
    <scope>NUCLEOTIDE SEQUENCE [LARGE SCALE GENOMIC DNA]</scope>
    <source>
        <strain evidence="2 3">N11</strain>
    </source>
</reference>
<organism evidence="2 3">
    <name type="scientific">Halogeometricum borinquense</name>
    <dbReference type="NCBI Taxonomy" id="60847"/>
    <lineage>
        <taxon>Archaea</taxon>
        <taxon>Methanobacteriati</taxon>
        <taxon>Methanobacteriota</taxon>
        <taxon>Stenosarchaea group</taxon>
        <taxon>Halobacteria</taxon>
        <taxon>Halobacteriales</taxon>
        <taxon>Haloferacaceae</taxon>
        <taxon>Halogeometricum</taxon>
    </lineage>
</organism>
<dbReference type="SUPFAM" id="SSF55729">
    <property type="entry name" value="Acyl-CoA N-acyltransferases (Nat)"/>
    <property type="match status" value="1"/>
</dbReference>
<dbReference type="EMBL" id="RZHH01000002">
    <property type="protein sequence ID" value="RYJ14272.1"/>
    <property type="molecule type" value="Genomic_DNA"/>
</dbReference>
<comment type="caution">
    <text evidence="2">The sequence shown here is derived from an EMBL/GenBank/DDBJ whole genome shotgun (WGS) entry which is preliminary data.</text>
</comment>
<dbReference type="Gene3D" id="3.40.630.30">
    <property type="match status" value="1"/>
</dbReference>
<dbReference type="AlphaFoldDB" id="A0A482TC18"/>
<dbReference type="PROSITE" id="PS51186">
    <property type="entry name" value="GNAT"/>
    <property type="match status" value="1"/>
</dbReference>
<gene>
    <name evidence="2" type="ORF">ELS19_10055</name>
</gene>
<accession>A0A482TC18</accession>
<name>A0A482TC18_9EURY</name>
<dbReference type="InterPro" id="IPR016181">
    <property type="entry name" value="Acyl_CoA_acyltransferase"/>
</dbReference>
<protein>
    <submittedName>
        <fullName evidence="2">GNAT family N-acetyltransferase</fullName>
    </submittedName>
</protein>
<dbReference type="GO" id="GO:0016747">
    <property type="term" value="F:acyltransferase activity, transferring groups other than amino-acyl groups"/>
    <property type="evidence" value="ECO:0007669"/>
    <property type="project" value="InterPro"/>
</dbReference>
<evidence type="ECO:0000313" key="2">
    <source>
        <dbReference type="EMBL" id="RYJ14272.1"/>
    </source>
</evidence>
<dbReference type="RefSeq" id="WP_129784630.1">
    <property type="nucleotide sequence ID" value="NZ_RZHH01000002.1"/>
</dbReference>
<evidence type="ECO:0000259" key="1">
    <source>
        <dbReference type="PROSITE" id="PS51186"/>
    </source>
</evidence>